<name>A0ABN9WAL2_9DINO</name>
<reference evidence="2" key="1">
    <citation type="submission" date="2023-10" db="EMBL/GenBank/DDBJ databases">
        <authorList>
            <person name="Chen Y."/>
            <person name="Shah S."/>
            <person name="Dougan E. K."/>
            <person name="Thang M."/>
            <person name="Chan C."/>
        </authorList>
    </citation>
    <scope>NUCLEOTIDE SEQUENCE [LARGE SCALE GENOMIC DNA]</scope>
</reference>
<gene>
    <name evidence="2" type="ORF">PCOR1329_LOCUS65526</name>
</gene>
<proteinExistence type="predicted"/>
<sequence>MKCQCGGAVILAVSLTHTGLGARVALDALAAEESRDATVSGEGGPWQPGMPPSSWHAPPPFCANFGRSVKQTAQCIFKDGMTHGGWHGEFPFIAGPDMILSRNEWAARVGSTHASMVIFMAMATQEDHHADDPNSIDWQDWDHFLESAEAAGGRMSPSAFGDYVAARVTAELIFEVVGYLATSPSGSQADQCVGPHTYLQGIPYFL</sequence>
<comment type="caution">
    <text evidence="2">The sequence shown here is derived from an EMBL/GenBank/DDBJ whole genome shotgun (WGS) entry which is preliminary data.</text>
</comment>
<organism evidence="2 3">
    <name type="scientific">Prorocentrum cordatum</name>
    <dbReference type="NCBI Taxonomy" id="2364126"/>
    <lineage>
        <taxon>Eukaryota</taxon>
        <taxon>Sar</taxon>
        <taxon>Alveolata</taxon>
        <taxon>Dinophyceae</taxon>
        <taxon>Prorocentrales</taxon>
        <taxon>Prorocentraceae</taxon>
        <taxon>Prorocentrum</taxon>
    </lineage>
</organism>
<protein>
    <submittedName>
        <fullName evidence="2">Uncharacterized protein</fullName>
    </submittedName>
</protein>
<feature type="signal peptide" evidence="1">
    <location>
        <begin position="1"/>
        <end position="21"/>
    </location>
</feature>
<evidence type="ECO:0000313" key="2">
    <source>
        <dbReference type="EMBL" id="CAK0883280.1"/>
    </source>
</evidence>
<keyword evidence="1" id="KW-0732">Signal</keyword>
<accession>A0ABN9WAL2</accession>
<evidence type="ECO:0000313" key="3">
    <source>
        <dbReference type="Proteomes" id="UP001189429"/>
    </source>
</evidence>
<dbReference type="Proteomes" id="UP001189429">
    <property type="component" value="Unassembled WGS sequence"/>
</dbReference>
<keyword evidence="3" id="KW-1185">Reference proteome</keyword>
<dbReference type="EMBL" id="CAUYUJ010018394">
    <property type="protein sequence ID" value="CAK0883280.1"/>
    <property type="molecule type" value="Genomic_DNA"/>
</dbReference>
<feature type="chain" id="PRO_5045941415" evidence="1">
    <location>
        <begin position="22"/>
        <end position="206"/>
    </location>
</feature>
<evidence type="ECO:0000256" key="1">
    <source>
        <dbReference type="SAM" id="SignalP"/>
    </source>
</evidence>